<keyword evidence="4" id="KW-1185">Reference proteome</keyword>
<dbReference type="EMBL" id="CM000883">
    <property type="protein sequence ID" value="PNT63580.1"/>
    <property type="molecule type" value="Genomic_DNA"/>
</dbReference>
<reference evidence="2" key="2">
    <citation type="submission" date="2017-06" db="EMBL/GenBank/DDBJ databases">
        <title>WGS assembly of Brachypodium distachyon.</title>
        <authorList>
            <consortium name="The International Brachypodium Initiative"/>
            <person name="Lucas S."/>
            <person name="Harmon-Smith M."/>
            <person name="Lail K."/>
            <person name="Tice H."/>
            <person name="Grimwood J."/>
            <person name="Bruce D."/>
            <person name="Barry K."/>
            <person name="Shu S."/>
            <person name="Lindquist E."/>
            <person name="Wang M."/>
            <person name="Pitluck S."/>
            <person name="Vogel J.P."/>
            <person name="Garvin D.F."/>
            <person name="Mockler T.C."/>
            <person name="Schmutz J."/>
            <person name="Rokhsar D."/>
            <person name="Bevan M.W."/>
        </authorList>
    </citation>
    <scope>NUCLEOTIDE SEQUENCE</scope>
    <source>
        <strain evidence="2">Bd21</strain>
    </source>
</reference>
<proteinExistence type="predicted"/>
<feature type="region of interest" description="Disordered" evidence="1">
    <location>
        <begin position="81"/>
        <end position="136"/>
    </location>
</feature>
<reference evidence="2 3" key="1">
    <citation type="journal article" date="2010" name="Nature">
        <title>Genome sequencing and analysis of the model grass Brachypodium distachyon.</title>
        <authorList>
            <consortium name="International Brachypodium Initiative"/>
        </authorList>
    </citation>
    <scope>NUCLEOTIDE SEQUENCE [LARGE SCALE GENOMIC DNA]</scope>
    <source>
        <strain evidence="2 3">Bd21</strain>
    </source>
</reference>
<evidence type="ECO:0000313" key="3">
    <source>
        <dbReference type="EnsemblPlants" id="PNT63580"/>
    </source>
</evidence>
<reference evidence="3" key="3">
    <citation type="submission" date="2018-08" db="UniProtKB">
        <authorList>
            <consortium name="EnsemblPlants"/>
        </authorList>
    </citation>
    <scope>IDENTIFICATION</scope>
    <source>
        <strain evidence="3">cv. Bd21</strain>
    </source>
</reference>
<organism evidence="2">
    <name type="scientific">Brachypodium distachyon</name>
    <name type="common">Purple false brome</name>
    <name type="synonym">Trachynia distachya</name>
    <dbReference type="NCBI Taxonomy" id="15368"/>
    <lineage>
        <taxon>Eukaryota</taxon>
        <taxon>Viridiplantae</taxon>
        <taxon>Streptophyta</taxon>
        <taxon>Embryophyta</taxon>
        <taxon>Tracheophyta</taxon>
        <taxon>Spermatophyta</taxon>
        <taxon>Magnoliopsida</taxon>
        <taxon>Liliopsida</taxon>
        <taxon>Poales</taxon>
        <taxon>Poaceae</taxon>
        <taxon>BOP clade</taxon>
        <taxon>Pooideae</taxon>
        <taxon>Stipodae</taxon>
        <taxon>Brachypodieae</taxon>
        <taxon>Brachypodium</taxon>
    </lineage>
</organism>
<dbReference type="Proteomes" id="UP000008810">
    <property type="component" value="Chromosome 4"/>
</dbReference>
<feature type="non-terminal residue" evidence="2">
    <location>
        <position position="1"/>
    </location>
</feature>
<gene>
    <name evidence="2" type="ORF">BRADI_4g17555v3</name>
</gene>
<dbReference type="AlphaFoldDB" id="A0A2K2CNH4"/>
<evidence type="ECO:0000313" key="4">
    <source>
        <dbReference type="Proteomes" id="UP000008810"/>
    </source>
</evidence>
<name>A0A2K2CNH4_BRADI</name>
<protein>
    <submittedName>
        <fullName evidence="2 3">Uncharacterized protein</fullName>
    </submittedName>
</protein>
<evidence type="ECO:0000256" key="1">
    <source>
        <dbReference type="SAM" id="MobiDB-lite"/>
    </source>
</evidence>
<dbReference type="Gramene" id="PNT63580">
    <property type="protein sequence ID" value="PNT63580"/>
    <property type="gene ID" value="BRADI_4g17555v3"/>
</dbReference>
<accession>A0A2K2CNH4</accession>
<feature type="compositionally biased region" description="Low complexity" evidence="1">
    <location>
        <begin position="122"/>
        <end position="136"/>
    </location>
</feature>
<feature type="compositionally biased region" description="Pro residues" evidence="1">
    <location>
        <begin position="86"/>
        <end position="98"/>
    </location>
</feature>
<dbReference type="EnsemblPlants" id="PNT63580">
    <property type="protein sequence ID" value="PNT63580"/>
    <property type="gene ID" value="BRADI_4g17555v3"/>
</dbReference>
<sequence>TPDPHVPLHHPSILFYARLPFFFRLSRPHAARPPARPDAARPPAAAALSPPRPPADAASVCSPYLPRLLPYCAAYPISRGHRPAPPRRPAPPASPPTPSRVRCSCRVTQRDRDRCSHRRLLPPRASSRPDISSRPAPRAAAAAQSYLLFRFFIGRPTFCVESVKFPCALPRRRAAACAGPRHAAPGLLHAHLPPPGPSTEPLTDIVLVRACSLFFVSVYVGLHG</sequence>
<evidence type="ECO:0000313" key="2">
    <source>
        <dbReference type="EMBL" id="PNT63580.1"/>
    </source>
</evidence>
<feature type="region of interest" description="Disordered" evidence="1">
    <location>
        <begin position="30"/>
        <end position="54"/>
    </location>
</feature>
<dbReference type="InParanoid" id="A0A2K2CNH4"/>